<dbReference type="PANTHER" id="PTHR18919">
    <property type="entry name" value="ACETYL-COA C-ACYLTRANSFERASE"/>
    <property type="match status" value="1"/>
</dbReference>
<evidence type="ECO:0000256" key="2">
    <source>
        <dbReference type="ARBA" id="ARBA00012705"/>
    </source>
</evidence>
<evidence type="ECO:0000256" key="6">
    <source>
        <dbReference type="PIRSR" id="PIRSR000429-1"/>
    </source>
</evidence>
<dbReference type="GO" id="GO:0003985">
    <property type="term" value="F:acetyl-CoA C-acetyltransferase activity"/>
    <property type="evidence" value="ECO:0007669"/>
    <property type="project" value="UniProtKB-EC"/>
</dbReference>
<evidence type="ECO:0000256" key="7">
    <source>
        <dbReference type="RuleBase" id="RU003557"/>
    </source>
</evidence>
<comment type="similarity">
    <text evidence="1 7">Belongs to the thiolase-like superfamily. Thiolase family.</text>
</comment>
<dbReference type="InterPro" id="IPR020613">
    <property type="entry name" value="Thiolase_CS"/>
</dbReference>
<dbReference type="RefSeq" id="WP_063232435.1">
    <property type="nucleotide sequence ID" value="NZ_BCVO01000003.1"/>
</dbReference>
<feature type="domain" description="Thiolase N-terminal" evidence="8">
    <location>
        <begin position="4"/>
        <end position="262"/>
    </location>
</feature>
<dbReference type="Pfam" id="PF02803">
    <property type="entry name" value="Thiolase_C"/>
    <property type="match status" value="1"/>
</dbReference>
<reference evidence="10 11" key="1">
    <citation type="submission" date="2016-10" db="EMBL/GenBank/DDBJ databases">
        <title>The whole genome sequencing and assembly of Bacillus simplex DSM 1321 strain.</title>
        <authorList>
            <person name="Park M.-K."/>
            <person name="Lee Y.-J."/>
            <person name="Yi H."/>
            <person name="Bahn Y.-S."/>
            <person name="Kim J.F."/>
            <person name="Lee D.-W."/>
        </authorList>
    </citation>
    <scope>NUCLEOTIDE SEQUENCE [LARGE SCALE GENOMIC DNA]</scope>
    <source>
        <strain evidence="10 11">DSM 1321</strain>
    </source>
</reference>
<feature type="domain" description="Thiolase C-terminal" evidence="9">
    <location>
        <begin position="270"/>
        <end position="391"/>
    </location>
</feature>
<evidence type="ECO:0000313" key="11">
    <source>
        <dbReference type="Proteomes" id="UP000214618"/>
    </source>
</evidence>
<dbReference type="InterPro" id="IPR020610">
    <property type="entry name" value="Thiolase_AS"/>
</dbReference>
<dbReference type="FunFam" id="3.40.47.10:FF:000010">
    <property type="entry name" value="Acetyl-CoA acetyltransferase (Thiolase)"/>
    <property type="match status" value="1"/>
</dbReference>
<dbReference type="PIRSF" id="PIRSF000429">
    <property type="entry name" value="Ac-CoA_Ac_transf"/>
    <property type="match status" value="1"/>
</dbReference>
<dbReference type="AlphaFoldDB" id="A0A223EKN2"/>
<keyword evidence="4 7" id="KW-0012">Acyltransferase</keyword>
<evidence type="ECO:0000256" key="5">
    <source>
        <dbReference type="ARBA" id="ARBA00030755"/>
    </source>
</evidence>
<dbReference type="Pfam" id="PF00108">
    <property type="entry name" value="Thiolase_N"/>
    <property type="match status" value="1"/>
</dbReference>
<dbReference type="CDD" id="cd00751">
    <property type="entry name" value="thiolase"/>
    <property type="match status" value="1"/>
</dbReference>
<dbReference type="NCBIfam" id="TIGR01930">
    <property type="entry name" value="AcCoA-C-Actrans"/>
    <property type="match status" value="1"/>
</dbReference>
<evidence type="ECO:0000313" key="10">
    <source>
        <dbReference type="EMBL" id="ASS95625.1"/>
    </source>
</evidence>
<evidence type="ECO:0000259" key="8">
    <source>
        <dbReference type="Pfam" id="PF00108"/>
    </source>
</evidence>
<feature type="active site" description="Proton acceptor" evidence="6">
    <location>
        <position position="378"/>
    </location>
</feature>
<dbReference type="SUPFAM" id="SSF53901">
    <property type="entry name" value="Thiolase-like"/>
    <property type="match status" value="2"/>
</dbReference>
<name>A0A223EKN2_9BACI</name>
<dbReference type="OrthoDB" id="9764892at2"/>
<feature type="active site" description="Acyl-thioester intermediate" evidence="6">
    <location>
        <position position="88"/>
    </location>
</feature>
<dbReference type="EMBL" id="CP017704">
    <property type="protein sequence ID" value="ASS95625.1"/>
    <property type="molecule type" value="Genomic_DNA"/>
</dbReference>
<dbReference type="GeneID" id="56474649"/>
<dbReference type="EC" id="2.3.1.9" evidence="2"/>
<dbReference type="InterPro" id="IPR020617">
    <property type="entry name" value="Thiolase_C"/>
</dbReference>
<dbReference type="PROSITE" id="PS00098">
    <property type="entry name" value="THIOLASE_1"/>
    <property type="match status" value="1"/>
</dbReference>
<evidence type="ECO:0000259" key="9">
    <source>
        <dbReference type="Pfam" id="PF02803"/>
    </source>
</evidence>
<dbReference type="InterPro" id="IPR016039">
    <property type="entry name" value="Thiolase-like"/>
</dbReference>
<feature type="active site" description="Proton acceptor" evidence="6">
    <location>
        <position position="348"/>
    </location>
</feature>
<evidence type="ECO:0000256" key="3">
    <source>
        <dbReference type="ARBA" id="ARBA00022679"/>
    </source>
</evidence>
<dbReference type="PROSITE" id="PS00099">
    <property type="entry name" value="THIOLASE_3"/>
    <property type="match status" value="1"/>
</dbReference>
<proteinExistence type="inferred from homology"/>
<accession>A0A223EKN2</accession>
<evidence type="ECO:0000256" key="1">
    <source>
        <dbReference type="ARBA" id="ARBA00010982"/>
    </source>
</evidence>
<organism evidence="10 11">
    <name type="scientific">Peribacillus simplex NBRC 15720 = DSM 1321</name>
    <dbReference type="NCBI Taxonomy" id="1349754"/>
    <lineage>
        <taxon>Bacteria</taxon>
        <taxon>Bacillati</taxon>
        <taxon>Bacillota</taxon>
        <taxon>Bacilli</taxon>
        <taxon>Bacillales</taxon>
        <taxon>Bacillaceae</taxon>
        <taxon>Peribacillus</taxon>
    </lineage>
</organism>
<evidence type="ECO:0000256" key="4">
    <source>
        <dbReference type="ARBA" id="ARBA00023315"/>
    </source>
</evidence>
<sequence length="391" mass="41302">MREVVIVGAARTPVGAFGGSLANVSAVDLGVVAAKEAIKRANISADMIDEVLVGNILSAGLGQNVARQVAIHAGIPETTPAMAINKLCGSGLRTVIMGAQFIALGDADVILAGGIESMSNAPYLLPNYRFGQKMGNAEAVDSMTYDALTDVFNQYHMGVTAENIAEQWEISREKQDEFALDSQLKAEKAQLEGRFADEIVPVEYKRRGKTISVDQDEHPRHGLTMDQLTKLRPAFKENGTVTAGNASGINDGGAMLVLMSREKADELGLEALATIKSYANAALDPKIMGYGPVPATRKALAKAGMTIDDIDLMEVNEAFAAQSLAVLKDLELKPEKVNVNGGAIALGHPVGASGARILVTLLYEMKRRDAKTGLATLCIGGGQGTALIVER</sequence>
<keyword evidence="3 7" id="KW-0808">Transferase</keyword>
<dbReference type="InterPro" id="IPR002155">
    <property type="entry name" value="Thiolase"/>
</dbReference>
<dbReference type="InterPro" id="IPR020616">
    <property type="entry name" value="Thiolase_N"/>
</dbReference>
<dbReference type="Proteomes" id="UP000214618">
    <property type="component" value="Chromosome"/>
</dbReference>
<dbReference type="PROSITE" id="PS00737">
    <property type="entry name" value="THIOLASE_2"/>
    <property type="match status" value="1"/>
</dbReference>
<dbReference type="Gene3D" id="3.40.47.10">
    <property type="match status" value="2"/>
</dbReference>
<dbReference type="InterPro" id="IPR020615">
    <property type="entry name" value="Thiolase_acyl_enz_int_AS"/>
</dbReference>
<protein>
    <recommendedName>
        <fullName evidence="2">acetyl-CoA C-acetyltransferase</fullName>
        <ecNumber evidence="2">2.3.1.9</ecNumber>
    </recommendedName>
    <alternativeName>
        <fullName evidence="5">Acetoacetyl-CoA thiolase</fullName>
    </alternativeName>
</protein>
<dbReference type="PANTHER" id="PTHR18919:SF107">
    <property type="entry name" value="ACETYL-COA ACETYLTRANSFERASE, CYTOSOLIC"/>
    <property type="match status" value="1"/>
</dbReference>
<gene>
    <name evidence="10" type="ORF">BS1321_17965</name>
</gene>